<evidence type="ECO:0000313" key="3">
    <source>
        <dbReference type="EMBL" id="KGJ52920.1"/>
    </source>
</evidence>
<evidence type="ECO:0000256" key="1">
    <source>
        <dbReference type="ARBA" id="ARBA00044755"/>
    </source>
</evidence>
<comment type="similarity">
    <text evidence="1">Belongs to the bactofilin family.</text>
</comment>
<sequence>MGWYQKQKRIYESRQQNHEHDLPEDEVVHSEPKKEDMTKMEENKDAQQPVKPQESASLIGEHTELTGDVSTEDDLTIYGRVKGNIKCSKRIQIYGSVEGDILCQDASVIQAEIHGNIECKETLKISQESTVEGNITTTALENGGAVRGDIHAGGHIRLSEKSQVSGDITAASISVDQGAVIQGCVMIGIQDTNGAQKEA</sequence>
<dbReference type="PANTHER" id="PTHR35024">
    <property type="entry name" value="HYPOTHETICAL CYTOSOLIC PROTEIN"/>
    <property type="match status" value="1"/>
</dbReference>
<reference evidence="3 4" key="1">
    <citation type="submission" date="2014-08" db="EMBL/GenBank/DDBJ databases">
        <title>Clostridium innocuum, an unnegligible vancomycin-resistant pathogen causing extra-intestinal infections.</title>
        <authorList>
            <person name="Feng Y."/>
            <person name="Chiu C.-H."/>
        </authorList>
    </citation>
    <scope>NUCLEOTIDE SEQUENCE [LARGE SCALE GENOMIC DNA]</scope>
    <source>
        <strain evidence="3 4">AN88</strain>
    </source>
</reference>
<feature type="region of interest" description="Disordered" evidence="2">
    <location>
        <begin position="1"/>
        <end position="64"/>
    </location>
</feature>
<feature type="compositionally biased region" description="Basic and acidic residues" evidence="2">
    <location>
        <begin position="9"/>
        <end position="45"/>
    </location>
</feature>
<accession>A0A099I5H5</accession>
<dbReference type="EMBL" id="JQIF01000050">
    <property type="protein sequence ID" value="KGJ52920.1"/>
    <property type="molecule type" value="Genomic_DNA"/>
</dbReference>
<evidence type="ECO:0008006" key="5">
    <source>
        <dbReference type="Google" id="ProtNLM"/>
    </source>
</evidence>
<dbReference type="RefSeq" id="WP_044905695.1">
    <property type="nucleotide sequence ID" value="NZ_JQIF01000050.1"/>
</dbReference>
<dbReference type="AlphaFoldDB" id="A0A099I5H5"/>
<comment type="caution">
    <text evidence="3">The sequence shown here is derived from an EMBL/GenBank/DDBJ whole genome shotgun (WGS) entry which is preliminary data.</text>
</comment>
<protein>
    <recommendedName>
        <fullName evidence="5">Polymer-forming cytoskeletal protein</fullName>
    </recommendedName>
</protein>
<dbReference type="Pfam" id="PF04519">
    <property type="entry name" value="Bactofilin"/>
    <property type="match status" value="1"/>
</dbReference>
<dbReference type="InterPro" id="IPR007607">
    <property type="entry name" value="BacA/B"/>
</dbReference>
<dbReference type="Proteomes" id="UP000030008">
    <property type="component" value="Unassembled WGS sequence"/>
</dbReference>
<evidence type="ECO:0000256" key="2">
    <source>
        <dbReference type="SAM" id="MobiDB-lite"/>
    </source>
</evidence>
<name>A0A099I5H5_CLOIN</name>
<organism evidence="3 4">
    <name type="scientific">Clostridium innocuum</name>
    <dbReference type="NCBI Taxonomy" id="1522"/>
    <lineage>
        <taxon>Bacteria</taxon>
        <taxon>Bacillati</taxon>
        <taxon>Bacillota</taxon>
        <taxon>Clostridia</taxon>
        <taxon>Eubacteriales</taxon>
        <taxon>Clostridiaceae</taxon>
        <taxon>Clostridium</taxon>
    </lineage>
</organism>
<proteinExistence type="inferred from homology"/>
<dbReference type="PANTHER" id="PTHR35024:SF4">
    <property type="entry name" value="POLYMER-FORMING CYTOSKELETAL PROTEIN"/>
    <property type="match status" value="1"/>
</dbReference>
<evidence type="ECO:0000313" key="4">
    <source>
        <dbReference type="Proteomes" id="UP000030008"/>
    </source>
</evidence>
<gene>
    <name evidence="3" type="ORF">CIAN88_12270</name>
</gene>